<dbReference type="AlphaFoldDB" id="A0A0C3CJ30"/>
<evidence type="ECO:0000313" key="2">
    <source>
        <dbReference type="Proteomes" id="UP000053424"/>
    </source>
</evidence>
<organism evidence="1 2">
    <name type="scientific">Hebeloma cylindrosporum</name>
    <dbReference type="NCBI Taxonomy" id="76867"/>
    <lineage>
        <taxon>Eukaryota</taxon>
        <taxon>Fungi</taxon>
        <taxon>Dikarya</taxon>
        <taxon>Basidiomycota</taxon>
        <taxon>Agaricomycotina</taxon>
        <taxon>Agaricomycetes</taxon>
        <taxon>Agaricomycetidae</taxon>
        <taxon>Agaricales</taxon>
        <taxon>Agaricineae</taxon>
        <taxon>Hymenogastraceae</taxon>
        <taxon>Hebeloma</taxon>
    </lineage>
</organism>
<reference evidence="2" key="2">
    <citation type="submission" date="2015-01" db="EMBL/GenBank/DDBJ databases">
        <title>Evolutionary Origins and Diversification of the Mycorrhizal Mutualists.</title>
        <authorList>
            <consortium name="DOE Joint Genome Institute"/>
            <consortium name="Mycorrhizal Genomics Consortium"/>
            <person name="Kohler A."/>
            <person name="Kuo A."/>
            <person name="Nagy L.G."/>
            <person name="Floudas D."/>
            <person name="Copeland A."/>
            <person name="Barry K.W."/>
            <person name="Cichocki N."/>
            <person name="Veneault-Fourrey C."/>
            <person name="LaButti K."/>
            <person name="Lindquist E.A."/>
            <person name="Lipzen A."/>
            <person name="Lundell T."/>
            <person name="Morin E."/>
            <person name="Murat C."/>
            <person name="Riley R."/>
            <person name="Ohm R."/>
            <person name="Sun H."/>
            <person name="Tunlid A."/>
            <person name="Henrissat B."/>
            <person name="Grigoriev I.V."/>
            <person name="Hibbett D.S."/>
            <person name="Martin F."/>
        </authorList>
    </citation>
    <scope>NUCLEOTIDE SEQUENCE [LARGE SCALE GENOMIC DNA]</scope>
    <source>
        <strain evidence="2">h7</strain>
    </source>
</reference>
<reference evidence="1 2" key="1">
    <citation type="submission" date="2014-04" db="EMBL/GenBank/DDBJ databases">
        <authorList>
            <consortium name="DOE Joint Genome Institute"/>
            <person name="Kuo A."/>
            <person name="Gay G."/>
            <person name="Dore J."/>
            <person name="Kohler A."/>
            <person name="Nagy L.G."/>
            <person name="Floudas D."/>
            <person name="Copeland A."/>
            <person name="Barry K.W."/>
            <person name="Cichocki N."/>
            <person name="Veneault-Fourrey C."/>
            <person name="LaButti K."/>
            <person name="Lindquist E.A."/>
            <person name="Lipzen A."/>
            <person name="Lundell T."/>
            <person name="Morin E."/>
            <person name="Murat C."/>
            <person name="Sun H."/>
            <person name="Tunlid A."/>
            <person name="Henrissat B."/>
            <person name="Grigoriev I.V."/>
            <person name="Hibbett D.S."/>
            <person name="Martin F."/>
            <person name="Nordberg H.P."/>
            <person name="Cantor M.N."/>
            <person name="Hua S.X."/>
        </authorList>
    </citation>
    <scope>NUCLEOTIDE SEQUENCE [LARGE SCALE GENOMIC DNA]</scope>
    <source>
        <strain evidence="2">h7</strain>
    </source>
</reference>
<sequence length="385" mass="43985">MLTTRAVLAKLIPDTTAGHARLLFVTEGEASLHFAIQKGLPLGVVENGEGMVIVDAGGGTIDINSYCKNLGEATKFEEVAAPQCLFHGTVFVTVYARLFLENYLQDSPFLMDLNSIVDRFDKATKLRFRNSDQPQFIKFGSERDNDSSCNIRFGRLKLLGSDVATFFEPSVDCIVKTVLDQSKHVVLVGGFATNDWLFNQVRDKLLPHGLDTIRPVYHANRTVSDGALSFYRHHFVCTRVSKFDYGIFSTPLFDRAHPDNQLEQRCVSISGQMRLKDFFSVILPKSTQISESKEFRRSYWRESKSEKLPKGTSIPVWCYHGAVIRPKWKDIDTQNYTELCRIEFDFSQLPSSRRFFRKGIYYFDYDVVLLFGLIELKAMVAWKKM</sequence>
<dbReference type="CDD" id="cd10170">
    <property type="entry name" value="ASKHA_NBD_HSP70"/>
    <property type="match status" value="1"/>
</dbReference>
<proteinExistence type="predicted"/>
<dbReference type="STRING" id="686832.A0A0C3CJ30"/>
<evidence type="ECO:0000313" key="1">
    <source>
        <dbReference type="EMBL" id="KIM48695.1"/>
    </source>
</evidence>
<dbReference type="EMBL" id="KN831768">
    <property type="protein sequence ID" value="KIM48695.1"/>
    <property type="molecule type" value="Genomic_DNA"/>
</dbReference>
<evidence type="ECO:0008006" key="3">
    <source>
        <dbReference type="Google" id="ProtNLM"/>
    </source>
</evidence>
<accession>A0A0C3CJ30</accession>
<dbReference type="PANTHER" id="PTHR14187">
    <property type="entry name" value="ALPHA KINASE/ELONGATION FACTOR 2 KINASE"/>
    <property type="match status" value="1"/>
</dbReference>
<name>A0A0C3CJ30_HEBCY</name>
<dbReference type="Proteomes" id="UP000053424">
    <property type="component" value="Unassembled WGS sequence"/>
</dbReference>
<dbReference type="InterPro" id="IPR043129">
    <property type="entry name" value="ATPase_NBD"/>
</dbReference>
<dbReference type="PANTHER" id="PTHR14187:SF5">
    <property type="entry name" value="HEAT SHOCK 70 KDA PROTEIN 12A"/>
    <property type="match status" value="1"/>
</dbReference>
<dbReference type="OrthoDB" id="2963168at2759"/>
<dbReference type="SUPFAM" id="SSF53067">
    <property type="entry name" value="Actin-like ATPase domain"/>
    <property type="match status" value="1"/>
</dbReference>
<protein>
    <recommendedName>
        <fullName evidence="3">Actin-like ATPase domain-containing protein</fullName>
    </recommendedName>
</protein>
<gene>
    <name evidence="1" type="ORF">M413DRAFT_61199</name>
</gene>
<dbReference type="HOGENOM" id="CLU_009958_4_2_1"/>
<keyword evidence="2" id="KW-1185">Reference proteome</keyword>